<comment type="caution">
    <text evidence="1">The sequence shown here is derived from an EMBL/GenBank/DDBJ whole genome shotgun (WGS) entry which is preliminary data.</text>
</comment>
<protein>
    <submittedName>
        <fullName evidence="1">Uncharacterized protein</fullName>
    </submittedName>
</protein>
<name>A0AAV0B4V5_PHAPC</name>
<gene>
    <name evidence="1" type="ORF">PPACK8108_LOCUS12892</name>
</gene>
<organism evidence="1 2">
    <name type="scientific">Phakopsora pachyrhizi</name>
    <name type="common">Asian soybean rust disease fungus</name>
    <dbReference type="NCBI Taxonomy" id="170000"/>
    <lineage>
        <taxon>Eukaryota</taxon>
        <taxon>Fungi</taxon>
        <taxon>Dikarya</taxon>
        <taxon>Basidiomycota</taxon>
        <taxon>Pucciniomycotina</taxon>
        <taxon>Pucciniomycetes</taxon>
        <taxon>Pucciniales</taxon>
        <taxon>Phakopsoraceae</taxon>
        <taxon>Phakopsora</taxon>
    </lineage>
</organism>
<dbReference type="AlphaFoldDB" id="A0AAV0B4V5"/>
<dbReference type="Proteomes" id="UP001153365">
    <property type="component" value="Unassembled WGS sequence"/>
</dbReference>
<dbReference type="EMBL" id="CALTRL010003160">
    <property type="protein sequence ID" value="CAH7677822.1"/>
    <property type="molecule type" value="Genomic_DNA"/>
</dbReference>
<evidence type="ECO:0000313" key="2">
    <source>
        <dbReference type="Proteomes" id="UP001153365"/>
    </source>
</evidence>
<evidence type="ECO:0000313" key="1">
    <source>
        <dbReference type="EMBL" id="CAH7677822.1"/>
    </source>
</evidence>
<proteinExistence type="predicted"/>
<reference evidence="1" key="1">
    <citation type="submission" date="2022-06" db="EMBL/GenBank/DDBJ databases">
        <authorList>
            <consortium name="SYNGENTA / RWTH Aachen University"/>
        </authorList>
    </citation>
    <scope>NUCLEOTIDE SEQUENCE</scope>
</reference>
<accession>A0AAV0B4V5</accession>
<keyword evidence="2" id="KW-1185">Reference proteome</keyword>
<sequence>MPDSNCTWTRPVKPKKEIFKGPKVWCNPDLKAFGYEHPLAKESTPAYPSDCSSIGELLTSLFPIYSRDHLLAFNTVAYNGRRSVMRRIGIPTGGLAIGCNAWTNHEGLVVDLPTGSQRKRQITSLRDGLISEDSVLAHIAKSQVIGWVGHHGAKDSEAGVLVSPPPLLGRGISADAEGGANTNYASSPGIPLKRIYKSVVGHKLTTSYKEKQTGRDG</sequence>